<dbReference type="PANTHER" id="PTHR31286:SF153">
    <property type="entry name" value="DUF4283 DOMAIN PROTEIN"/>
    <property type="match status" value="1"/>
</dbReference>
<dbReference type="Proteomes" id="UP001058974">
    <property type="component" value="Chromosome 3"/>
</dbReference>
<keyword evidence="3" id="KW-1185">Reference proteome</keyword>
<name>A0A9D4XTV5_PEA</name>
<evidence type="ECO:0000313" key="2">
    <source>
        <dbReference type="EMBL" id="KAI5427408.1"/>
    </source>
</evidence>
<protein>
    <recommendedName>
        <fullName evidence="1">DUF4283 domain-containing protein</fullName>
    </recommendedName>
</protein>
<sequence length="259" mass="30393">MTRPNIKRLSLQEEGFCFDLDEDEDDSCDLRWCLMGRFLCNRQIHVRSIKTKVVDMWRQVKGVTIKQTKEGLFLFYHAHNLDMEATLKEEPWMFDSHLLILERVKLGVQIDNMSLFNVEFWVQTHNLPDGMMVEKVGKAMANFIGSFVEYDKNNNSIFWRQYMRLRKCEVRFAMQEDDGVRDWSNKIRADNRRHNGGLPSRWLKEESGDGVTKNETEDGYVCASHARQEEYDTVHEHVIIANQNLMSVVSNSETCNTIT</sequence>
<dbReference type="InterPro" id="IPR025558">
    <property type="entry name" value="DUF4283"/>
</dbReference>
<evidence type="ECO:0000313" key="3">
    <source>
        <dbReference type="Proteomes" id="UP001058974"/>
    </source>
</evidence>
<feature type="domain" description="DUF4283" evidence="1">
    <location>
        <begin position="29"/>
        <end position="107"/>
    </location>
</feature>
<organism evidence="2 3">
    <name type="scientific">Pisum sativum</name>
    <name type="common">Garden pea</name>
    <name type="synonym">Lathyrus oleraceus</name>
    <dbReference type="NCBI Taxonomy" id="3888"/>
    <lineage>
        <taxon>Eukaryota</taxon>
        <taxon>Viridiplantae</taxon>
        <taxon>Streptophyta</taxon>
        <taxon>Embryophyta</taxon>
        <taxon>Tracheophyta</taxon>
        <taxon>Spermatophyta</taxon>
        <taxon>Magnoliopsida</taxon>
        <taxon>eudicotyledons</taxon>
        <taxon>Gunneridae</taxon>
        <taxon>Pentapetalae</taxon>
        <taxon>rosids</taxon>
        <taxon>fabids</taxon>
        <taxon>Fabales</taxon>
        <taxon>Fabaceae</taxon>
        <taxon>Papilionoideae</taxon>
        <taxon>50 kb inversion clade</taxon>
        <taxon>NPAAA clade</taxon>
        <taxon>Hologalegina</taxon>
        <taxon>IRL clade</taxon>
        <taxon>Fabeae</taxon>
        <taxon>Lathyrus</taxon>
    </lineage>
</organism>
<dbReference type="Gramene" id="Psat03G0272200-T1">
    <property type="protein sequence ID" value="KAI5427408.1"/>
    <property type="gene ID" value="KIW84_032722"/>
</dbReference>
<accession>A0A9D4XTV5</accession>
<dbReference type="AlphaFoldDB" id="A0A9D4XTV5"/>
<gene>
    <name evidence="2" type="ORF">KIW84_032722</name>
</gene>
<dbReference type="PANTHER" id="PTHR31286">
    <property type="entry name" value="GLYCINE-RICH CELL WALL STRUCTURAL PROTEIN 1.8-LIKE"/>
    <property type="match status" value="1"/>
</dbReference>
<reference evidence="2 3" key="1">
    <citation type="journal article" date="2022" name="Nat. Genet.">
        <title>Improved pea reference genome and pan-genome highlight genomic features and evolutionary characteristics.</title>
        <authorList>
            <person name="Yang T."/>
            <person name="Liu R."/>
            <person name="Luo Y."/>
            <person name="Hu S."/>
            <person name="Wang D."/>
            <person name="Wang C."/>
            <person name="Pandey M.K."/>
            <person name="Ge S."/>
            <person name="Xu Q."/>
            <person name="Li N."/>
            <person name="Li G."/>
            <person name="Huang Y."/>
            <person name="Saxena R.K."/>
            <person name="Ji Y."/>
            <person name="Li M."/>
            <person name="Yan X."/>
            <person name="He Y."/>
            <person name="Liu Y."/>
            <person name="Wang X."/>
            <person name="Xiang C."/>
            <person name="Varshney R.K."/>
            <person name="Ding H."/>
            <person name="Gao S."/>
            <person name="Zong X."/>
        </authorList>
    </citation>
    <scope>NUCLEOTIDE SEQUENCE [LARGE SCALE GENOMIC DNA]</scope>
    <source>
        <strain evidence="2 3">cv. Zhongwan 6</strain>
    </source>
</reference>
<dbReference type="EMBL" id="JAMSHJ010000003">
    <property type="protein sequence ID" value="KAI5427408.1"/>
    <property type="molecule type" value="Genomic_DNA"/>
</dbReference>
<dbReference type="InterPro" id="IPR040256">
    <property type="entry name" value="At4g02000-like"/>
</dbReference>
<dbReference type="Pfam" id="PF14111">
    <property type="entry name" value="DUF4283"/>
    <property type="match status" value="1"/>
</dbReference>
<evidence type="ECO:0000259" key="1">
    <source>
        <dbReference type="Pfam" id="PF14111"/>
    </source>
</evidence>
<proteinExistence type="predicted"/>
<comment type="caution">
    <text evidence="2">The sequence shown here is derived from an EMBL/GenBank/DDBJ whole genome shotgun (WGS) entry which is preliminary data.</text>
</comment>